<dbReference type="AlphaFoldDB" id="A0A9N9H1M5"/>
<feature type="non-terminal residue" evidence="1">
    <location>
        <position position="273"/>
    </location>
</feature>
<accession>A0A9N9H1M5</accession>
<dbReference type="Proteomes" id="UP000789396">
    <property type="component" value="Unassembled WGS sequence"/>
</dbReference>
<organism evidence="1 2">
    <name type="scientific">Racocetra fulgida</name>
    <dbReference type="NCBI Taxonomy" id="60492"/>
    <lineage>
        <taxon>Eukaryota</taxon>
        <taxon>Fungi</taxon>
        <taxon>Fungi incertae sedis</taxon>
        <taxon>Mucoromycota</taxon>
        <taxon>Glomeromycotina</taxon>
        <taxon>Glomeromycetes</taxon>
        <taxon>Diversisporales</taxon>
        <taxon>Gigasporaceae</taxon>
        <taxon>Racocetra</taxon>
    </lineage>
</organism>
<reference evidence="1" key="1">
    <citation type="submission" date="2021-06" db="EMBL/GenBank/DDBJ databases">
        <authorList>
            <person name="Kallberg Y."/>
            <person name="Tangrot J."/>
            <person name="Rosling A."/>
        </authorList>
    </citation>
    <scope>NUCLEOTIDE SEQUENCE</scope>
    <source>
        <strain evidence="1">IN212</strain>
    </source>
</reference>
<dbReference type="EMBL" id="CAJVPZ010013588">
    <property type="protein sequence ID" value="CAG8650052.1"/>
    <property type="molecule type" value="Genomic_DNA"/>
</dbReference>
<name>A0A9N9H1M5_9GLOM</name>
<proteinExistence type="predicted"/>
<dbReference type="OrthoDB" id="2427271at2759"/>
<keyword evidence="2" id="KW-1185">Reference proteome</keyword>
<evidence type="ECO:0000313" key="1">
    <source>
        <dbReference type="EMBL" id="CAG8650052.1"/>
    </source>
</evidence>
<gene>
    <name evidence="1" type="ORF">RFULGI_LOCUS8414</name>
</gene>
<comment type="caution">
    <text evidence="1">The sequence shown here is derived from an EMBL/GenBank/DDBJ whole genome shotgun (WGS) entry which is preliminary data.</text>
</comment>
<evidence type="ECO:0000313" key="2">
    <source>
        <dbReference type="Proteomes" id="UP000789396"/>
    </source>
</evidence>
<sequence length="273" mass="31634">KPLTNDDLEAKRSEARHSQMTIDTLRIVAERLQLDTSGSKTDLIERISTCCPKQRSQQEEGPALQNRTQMTKTEVRAKIEEEWTEEHFERSRDQHEYNLLRAIGRDLDISMNSASVEEAVSYIDAVKKKVKDQMILLKVAKKYRWDVAVELPQSTDEELTDYIEVIDRARQVAAGLLGNKNKSITINIELAKKWHTFISQRVTPFNSTANSKTIQNEYGTIRLDKKGTKYDVREWSNKMGRTWVYKTSNTYGSQSNFFETKNRPQKMAVNHRS</sequence>
<protein>
    <submittedName>
        <fullName evidence="1">13297_t:CDS:1</fullName>
    </submittedName>
</protein>